<evidence type="ECO:0000313" key="5">
    <source>
        <dbReference type="EMBL" id="MEQ2188347.1"/>
    </source>
</evidence>
<dbReference type="EMBL" id="JAHRIO010090930">
    <property type="protein sequence ID" value="MEQ2188347.1"/>
    <property type="molecule type" value="Genomic_DNA"/>
</dbReference>
<dbReference type="CDD" id="cd00176">
    <property type="entry name" value="SPEC"/>
    <property type="match status" value="2"/>
</dbReference>
<protein>
    <recommendedName>
        <fullName evidence="7">Spectrin alpha chain-like protein</fullName>
    </recommendedName>
</protein>
<sequence>MVEDKKRKVDSAVSLHNYGLECDETEAWIKEKTRVIESTQDLGNDLAAVITIQRKLFGMERDLAAIEAKLTFLKEEAEQLAHDHPENAVDILAHRRELDTAWDRLRKTLKDREDSLGEVSKLQTFLQDMDDFQSWLFKTQKAVASEEIPTSLQEAEELLSRHNTVREDINNHEEDYHRVRDTGAQVIQGQEDDPQYQQLEQRLKGLDRGWYELQKMWDSRKHFLDQGLGFQQFLRDGKAVEAILNNQDTSYDEARNLHSKWLKHQAFMAELASNKDWLNKVDQEGQELMESKPEFEPIVKERLAQLHELWDKLESTTQEKDRLLFDANRSELFDQSLADMKKWLAGLQQQLQSGDEDVKDLTNANILLKKHQVCMVLRTWSIFFMLSAFSLWRFFLILACPI</sequence>
<gene>
    <name evidence="5" type="ORF">GOODEAATRI_014030</name>
</gene>
<proteinExistence type="predicted"/>
<keyword evidence="6" id="KW-1185">Reference proteome</keyword>
<dbReference type="InterPro" id="IPR002017">
    <property type="entry name" value="Spectrin_repeat"/>
</dbReference>
<dbReference type="InterPro" id="IPR018159">
    <property type="entry name" value="Spectrin/alpha-actinin"/>
</dbReference>
<dbReference type="SMART" id="SM00150">
    <property type="entry name" value="SPEC"/>
    <property type="match status" value="3"/>
</dbReference>
<keyword evidence="1" id="KW-0677">Repeat</keyword>
<dbReference type="Gene3D" id="1.20.58.60">
    <property type="match status" value="4"/>
</dbReference>
<dbReference type="SUPFAM" id="SSF46966">
    <property type="entry name" value="Spectrin repeat"/>
    <property type="match status" value="3"/>
</dbReference>
<accession>A0ABV0PYL8</accession>
<keyword evidence="3" id="KW-0175">Coiled coil</keyword>
<name>A0ABV0PYL8_9TELE</name>
<evidence type="ECO:0008006" key="7">
    <source>
        <dbReference type="Google" id="ProtNLM"/>
    </source>
</evidence>
<dbReference type="Proteomes" id="UP001476798">
    <property type="component" value="Unassembled WGS sequence"/>
</dbReference>
<keyword evidence="4" id="KW-0812">Transmembrane</keyword>
<dbReference type="PANTHER" id="PTHR11915">
    <property type="entry name" value="SPECTRIN/FILAMIN RELATED CYTOSKELETAL PROTEIN"/>
    <property type="match status" value="1"/>
</dbReference>
<keyword evidence="4" id="KW-1133">Transmembrane helix</keyword>
<evidence type="ECO:0000256" key="1">
    <source>
        <dbReference type="ARBA" id="ARBA00022737"/>
    </source>
</evidence>
<feature type="coiled-coil region" evidence="3">
    <location>
        <begin position="56"/>
        <end position="83"/>
    </location>
</feature>
<comment type="caution">
    <text evidence="5">The sequence shown here is derived from an EMBL/GenBank/DDBJ whole genome shotgun (WGS) entry which is preliminary data.</text>
</comment>
<reference evidence="5 6" key="1">
    <citation type="submission" date="2021-06" db="EMBL/GenBank/DDBJ databases">
        <authorList>
            <person name="Palmer J.M."/>
        </authorList>
    </citation>
    <scope>NUCLEOTIDE SEQUENCE [LARGE SCALE GENOMIC DNA]</scope>
    <source>
        <strain evidence="5 6">GA_2019</strain>
        <tissue evidence="5">Muscle</tissue>
    </source>
</reference>
<dbReference type="Pfam" id="PF00435">
    <property type="entry name" value="Spectrin"/>
    <property type="match status" value="3"/>
</dbReference>
<organism evidence="5 6">
    <name type="scientific">Goodea atripinnis</name>
    <dbReference type="NCBI Taxonomy" id="208336"/>
    <lineage>
        <taxon>Eukaryota</taxon>
        <taxon>Metazoa</taxon>
        <taxon>Chordata</taxon>
        <taxon>Craniata</taxon>
        <taxon>Vertebrata</taxon>
        <taxon>Euteleostomi</taxon>
        <taxon>Actinopterygii</taxon>
        <taxon>Neopterygii</taxon>
        <taxon>Teleostei</taxon>
        <taxon>Neoteleostei</taxon>
        <taxon>Acanthomorphata</taxon>
        <taxon>Ovalentaria</taxon>
        <taxon>Atherinomorphae</taxon>
        <taxon>Cyprinodontiformes</taxon>
        <taxon>Goodeidae</taxon>
        <taxon>Goodea</taxon>
    </lineage>
</organism>
<keyword evidence="2" id="KW-0009">Actin-binding</keyword>
<keyword evidence="4" id="KW-0472">Membrane</keyword>
<evidence type="ECO:0000313" key="6">
    <source>
        <dbReference type="Proteomes" id="UP001476798"/>
    </source>
</evidence>
<evidence type="ECO:0000256" key="2">
    <source>
        <dbReference type="ARBA" id="ARBA00023203"/>
    </source>
</evidence>
<feature type="transmembrane region" description="Helical" evidence="4">
    <location>
        <begin position="380"/>
        <end position="400"/>
    </location>
</feature>
<evidence type="ECO:0000256" key="3">
    <source>
        <dbReference type="SAM" id="Coils"/>
    </source>
</evidence>
<evidence type="ECO:0000256" key="4">
    <source>
        <dbReference type="SAM" id="Phobius"/>
    </source>
</evidence>